<dbReference type="InterPro" id="IPR018641">
    <property type="entry name" value="Trfase_1_rSAM/seldom-assoc"/>
</dbReference>
<dbReference type="RefSeq" id="WP_143920588.1">
    <property type="nucleotide sequence ID" value="NZ_VLTK01000001.1"/>
</dbReference>
<dbReference type="OrthoDB" id="9798250at2"/>
<evidence type="ECO:0000313" key="1">
    <source>
        <dbReference type="EMBL" id="TSI19542.1"/>
    </source>
</evidence>
<dbReference type="PANTHER" id="PTHR36529">
    <property type="entry name" value="SLL1095 PROTEIN"/>
    <property type="match status" value="1"/>
</dbReference>
<accession>A0A556CQ33</accession>
<organism evidence="1 2">
    <name type="scientific">Brevibacterium aurantiacum</name>
    <dbReference type="NCBI Taxonomy" id="273384"/>
    <lineage>
        <taxon>Bacteria</taxon>
        <taxon>Bacillati</taxon>
        <taxon>Actinomycetota</taxon>
        <taxon>Actinomycetes</taxon>
        <taxon>Micrococcales</taxon>
        <taxon>Brevibacteriaceae</taxon>
        <taxon>Brevibacterium</taxon>
    </lineage>
</organism>
<protein>
    <submittedName>
        <fullName evidence="1">DUF2064 domain-containing protein</fullName>
    </submittedName>
</protein>
<dbReference type="InterPro" id="IPR029044">
    <property type="entry name" value="Nucleotide-diphossugar_trans"/>
</dbReference>
<proteinExistence type="predicted"/>
<sequence>MTTLIMLAKECIPGKVKTRLHPPLSLEAAADIAAACIDITATAVESFEWTRKILCFDGDSLPRDFDGWDVIEQARGGLDERIGAVFDVCSGPSVLIGMDSPHLDPLVLETVSRNWPEGCDAWFGPAVDGGFWALGLREPDGDVVRGVPMSRGDTGAIQYARLIDAGLATAILPSLRDIDTIDDLDAAARLLPGTVLGTRAS</sequence>
<dbReference type="Pfam" id="PF09837">
    <property type="entry name" value="DUF2064"/>
    <property type="match status" value="1"/>
</dbReference>
<gene>
    <name evidence="1" type="ORF">FO013_00830</name>
</gene>
<dbReference type="PANTHER" id="PTHR36529:SF1">
    <property type="entry name" value="GLYCOSYLTRANSFERASE"/>
    <property type="match status" value="1"/>
</dbReference>
<keyword evidence="2" id="KW-1185">Reference proteome</keyword>
<evidence type="ECO:0000313" key="2">
    <source>
        <dbReference type="Proteomes" id="UP000316406"/>
    </source>
</evidence>
<dbReference type="Gene3D" id="3.90.550.10">
    <property type="entry name" value="Spore Coat Polysaccharide Biosynthesis Protein SpsA, Chain A"/>
    <property type="match status" value="1"/>
</dbReference>
<dbReference type="AlphaFoldDB" id="A0A556CQ33"/>
<dbReference type="Proteomes" id="UP000316406">
    <property type="component" value="Unassembled WGS sequence"/>
</dbReference>
<comment type="caution">
    <text evidence="1">The sequence shown here is derived from an EMBL/GenBank/DDBJ whole genome shotgun (WGS) entry which is preliminary data.</text>
</comment>
<name>A0A556CQ33_BREAU</name>
<reference evidence="1 2" key="1">
    <citation type="submission" date="2019-07" db="EMBL/GenBank/DDBJ databases">
        <title>Draft genome sequence of Brevibacterium aurantiacum XU54 isolated from Xinjiang China.</title>
        <authorList>
            <person name="Xu X."/>
        </authorList>
    </citation>
    <scope>NUCLEOTIDE SEQUENCE [LARGE SCALE GENOMIC DNA]</scope>
    <source>
        <strain evidence="1 2">XU54</strain>
    </source>
</reference>
<dbReference type="SUPFAM" id="SSF53448">
    <property type="entry name" value="Nucleotide-diphospho-sugar transferases"/>
    <property type="match status" value="1"/>
</dbReference>
<dbReference type="EMBL" id="VLTK01000001">
    <property type="protein sequence ID" value="TSI19542.1"/>
    <property type="molecule type" value="Genomic_DNA"/>
</dbReference>